<feature type="compositionally biased region" description="Basic and acidic residues" evidence="10">
    <location>
        <begin position="165"/>
        <end position="206"/>
    </location>
</feature>
<name>A0AAD7VQB7_9ASCO</name>
<sequence>MADLKVLHGESNGSVSNGNLMDDFEKLEILSLVSKITTELENHTGIRDKSLAENVLSLHEKSQDLSDFRRNLTAANLEFSTPLIESVDRFIRLIHPKYKKVAPKSSSEGNRTEGKTELKYAPRHGNSNSHRRRRIEDSDSPESEQARKREARYRSPSPVRHKSRRAGEERSNRDDDARRSRRAVDEGSSRRYEERRSRRDDQDRRHDDRRRHRELDLDSDDQRSRRRERESRGFNSEVPIQELDDSPQLYKIYNGRVSSIKDFGVFVTLDGIRGRADGLVHVSAIQHGARVNHPEDLLHRNQQVMVKVVSIQGSRIGLSMKDVDQATGEDLTPGMRLHTAADFGYDPVGGSGPIPTIKAKQKKRLTSPERWEIKQLIASGVVNAGDYPDLDEDLNAIQEEVDLEPEEDVDIEVREEEPPFLAGQTKQSLELSPIRVVKAPDGSLYRAAMTGTTLAKDRREQRQQAARDEADKQVQTTNLEESWEDPLAEAGARVLAEEVKNTVIKKSAPEMPEWKKKALYNNTSFGKITNLTIKEQRVSLPVFKLRDELVKAVRDNQILIIVGDTGSGKTTQITQYLMEEGFADNGKIACTQPRRVAATSVAKRVSEEVGCRVGEEVGYTIRFEDCTSSRTKIKYLTDETLKRRPDLRLIVTSATLDADKFSAYFNNCPILFIPGRTYPVEIMFTKEPESDYLDAALITVMQIHLSEPQGDILVFLTGQEEIDTACEILYERMKALGPSVPELIILPVYSALPSEVQSRIFEPAPEGTRKVVIATNIAETSITIDGIYYVVDPGFVKINAFDPKLGMDSLVVLPISQAQARQRAGRAGRTGPGKCYRLYTEAAYQTEMQPNTVPEIQRQNLSHTILMLKAMGINDLLHFDFMDPPPTNTMLSALEELYALSALDDEGLLTRLGRKMADFPMDPGLAKVLLASVDYGASEEILSIVAMLSVQTVFYRPKEKQQQADQKKAKFHDSTGDHLTLLTVYNAWKQNDYSPSWCFENFIQARSMKRGQEVRQQLVSIMQRYKHKIVSCGADTDRVRRALCSGFFRNAARRDPQEGYRTLIEGTPVYMHPSSALFGKNAEYVIYHTLILTSKEYMHCVTTIEPKWLVEAAPTFFKVADATKLSKRKKNERIQPLYNKYAQDPNEWRISSQKRTGKQSGGTFG</sequence>
<evidence type="ECO:0000256" key="6">
    <source>
        <dbReference type="ARBA" id="ARBA00022840"/>
    </source>
</evidence>
<dbReference type="Gene3D" id="1.20.120.1080">
    <property type="match status" value="1"/>
</dbReference>
<dbReference type="Pfam" id="PF00271">
    <property type="entry name" value="Helicase_C"/>
    <property type="match status" value="1"/>
</dbReference>
<dbReference type="SMART" id="SM00487">
    <property type="entry name" value="DEXDc"/>
    <property type="match status" value="1"/>
</dbReference>
<proteinExistence type="predicted"/>
<keyword evidence="6" id="KW-0067">ATP-binding</keyword>
<keyword evidence="2" id="KW-0507">mRNA processing</keyword>
<dbReference type="PROSITE" id="PS50126">
    <property type="entry name" value="S1"/>
    <property type="match status" value="1"/>
</dbReference>
<dbReference type="GO" id="GO:0016787">
    <property type="term" value="F:hydrolase activity"/>
    <property type="evidence" value="ECO:0007669"/>
    <property type="project" value="UniProtKB-KW"/>
</dbReference>
<reference evidence="14" key="1">
    <citation type="submission" date="2023-03" db="EMBL/GenBank/DDBJ databases">
        <title>Near-Complete genome sequence of Lipomyces tetrasporous NRRL Y-64009, an oleaginous yeast capable of growing on lignocellulosic hydrolysates.</title>
        <authorList>
            <consortium name="Lawrence Berkeley National Laboratory"/>
            <person name="Jagtap S.S."/>
            <person name="Liu J.-J."/>
            <person name="Walukiewicz H.E."/>
            <person name="Pangilinan J."/>
            <person name="Lipzen A."/>
            <person name="Ahrendt S."/>
            <person name="Koriabine M."/>
            <person name="Cobaugh K."/>
            <person name="Salamov A."/>
            <person name="Yoshinaga Y."/>
            <person name="Ng V."/>
            <person name="Daum C."/>
            <person name="Grigoriev I.V."/>
            <person name="Slininger P.J."/>
            <person name="Dien B.S."/>
            <person name="Jin Y.-S."/>
            <person name="Rao C.V."/>
        </authorList>
    </citation>
    <scope>NUCLEOTIDE SEQUENCE</scope>
    <source>
        <strain evidence="14">NRRL Y-64009</strain>
    </source>
</reference>
<dbReference type="SMART" id="SM00847">
    <property type="entry name" value="HA2"/>
    <property type="match status" value="1"/>
</dbReference>
<dbReference type="SUPFAM" id="SSF52540">
    <property type="entry name" value="P-loop containing nucleoside triphosphate hydrolases"/>
    <property type="match status" value="1"/>
</dbReference>
<dbReference type="SUPFAM" id="SSF50249">
    <property type="entry name" value="Nucleic acid-binding proteins"/>
    <property type="match status" value="1"/>
</dbReference>
<dbReference type="EC" id="3.6.4.13" evidence="1"/>
<evidence type="ECO:0000313" key="14">
    <source>
        <dbReference type="EMBL" id="KAJ8098767.1"/>
    </source>
</evidence>
<keyword evidence="4 14" id="KW-0378">Hydrolase</keyword>
<dbReference type="CDD" id="cd05684">
    <property type="entry name" value="S1_DHX8_helicase"/>
    <property type="match status" value="1"/>
</dbReference>
<evidence type="ECO:0000256" key="5">
    <source>
        <dbReference type="ARBA" id="ARBA00022806"/>
    </source>
</evidence>
<dbReference type="FunFam" id="3.40.50.300:FF:000101">
    <property type="entry name" value="Pre-mRNA-splicing factor ATP-dependent RNA helicase"/>
    <property type="match status" value="1"/>
</dbReference>
<comment type="caution">
    <text evidence="14">The sequence shown here is derived from an EMBL/GenBank/DDBJ whole genome shotgun (WGS) entry which is preliminary data.</text>
</comment>
<evidence type="ECO:0000256" key="2">
    <source>
        <dbReference type="ARBA" id="ARBA00022664"/>
    </source>
</evidence>
<dbReference type="PANTHER" id="PTHR18934:SF85">
    <property type="entry name" value="ATP-DEPENDENT RNA HELICASE DHX8"/>
    <property type="match status" value="1"/>
</dbReference>
<dbReference type="RefSeq" id="XP_056042217.1">
    <property type="nucleotide sequence ID" value="XM_056185177.1"/>
</dbReference>
<feature type="compositionally biased region" description="Basic and acidic residues" evidence="10">
    <location>
        <begin position="455"/>
        <end position="472"/>
    </location>
</feature>
<keyword evidence="15" id="KW-1185">Reference proteome</keyword>
<dbReference type="InterPro" id="IPR011709">
    <property type="entry name" value="DEAD-box_helicase_OB_fold"/>
</dbReference>
<dbReference type="Pfam" id="PF04408">
    <property type="entry name" value="WHD_HA2"/>
    <property type="match status" value="1"/>
</dbReference>
<evidence type="ECO:0000259" key="11">
    <source>
        <dbReference type="PROSITE" id="PS50126"/>
    </source>
</evidence>
<dbReference type="GO" id="GO:0005684">
    <property type="term" value="C:U2-type spliceosomal complex"/>
    <property type="evidence" value="ECO:0007669"/>
    <property type="project" value="UniProtKB-ARBA"/>
</dbReference>
<dbReference type="SMART" id="SM00316">
    <property type="entry name" value="S1"/>
    <property type="match status" value="1"/>
</dbReference>
<dbReference type="Gene3D" id="3.40.50.300">
    <property type="entry name" value="P-loop containing nucleotide triphosphate hydrolases"/>
    <property type="match status" value="3"/>
</dbReference>
<evidence type="ECO:0000256" key="1">
    <source>
        <dbReference type="ARBA" id="ARBA00012552"/>
    </source>
</evidence>
<gene>
    <name evidence="14" type="ORF">POJ06DRAFT_200108</name>
</gene>
<dbReference type="CDD" id="cd18791">
    <property type="entry name" value="SF2_C_RHA"/>
    <property type="match status" value="1"/>
</dbReference>
<feature type="domain" description="S1 motif" evidence="11">
    <location>
        <begin position="250"/>
        <end position="321"/>
    </location>
</feature>
<keyword evidence="7" id="KW-0508">mRNA splicing</keyword>
<dbReference type="InterPro" id="IPR048333">
    <property type="entry name" value="HA2_WH"/>
</dbReference>
<dbReference type="FunFam" id="1.20.120.1080:FF:000001">
    <property type="entry name" value="Pre-mRNA-splicing factor ATP-dependent RNA helicase"/>
    <property type="match status" value="1"/>
</dbReference>
<dbReference type="InterPro" id="IPR014001">
    <property type="entry name" value="Helicase_ATP-bd"/>
</dbReference>
<dbReference type="AlphaFoldDB" id="A0AAD7VQB7"/>
<evidence type="ECO:0000259" key="12">
    <source>
        <dbReference type="PROSITE" id="PS51192"/>
    </source>
</evidence>
<comment type="catalytic activity">
    <reaction evidence="9">
        <text>ATP + H2O = ADP + phosphate + H(+)</text>
        <dbReference type="Rhea" id="RHEA:13065"/>
        <dbReference type="ChEBI" id="CHEBI:15377"/>
        <dbReference type="ChEBI" id="CHEBI:15378"/>
        <dbReference type="ChEBI" id="CHEBI:30616"/>
        <dbReference type="ChEBI" id="CHEBI:43474"/>
        <dbReference type="ChEBI" id="CHEBI:456216"/>
        <dbReference type="EC" id="3.6.4.13"/>
    </reaction>
</comment>
<evidence type="ECO:0000256" key="7">
    <source>
        <dbReference type="ARBA" id="ARBA00023187"/>
    </source>
</evidence>
<dbReference type="CDD" id="cd21691">
    <property type="entry name" value="GH2-like_DHX8"/>
    <property type="match status" value="1"/>
</dbReference>
<evidence type="ECO:0000256" key="3">
    <source>
        <dbReference type="ARBA" id="ARBA00022741"/>
    </source>
</evidence>
<dbReference type="SMART" id="SM00490">
    <property type="entry name" value="HELICc"/>
    <property type="match status" value="1"/>
</dbReference>
<evidence type="ECO:0000313" key="15">
    <source>
        <dbReference type="Proteomes" id="UP001217417"/>
    </source>
</evidence>
<dbReference type="EMBL" id="JARPMG010000008">
    <property type="protein sequence ID" value="KAJ8098767.1"/>
    <property type="molecule type" value="Genomic_DNA"/>
</dbReference>
<dbReference type="GO" id="GO:0003723">
    <property type="term" value="F:RNA binding"/>
    <property type="evidence" value="ECO:0007669"/>
    <property type="project" value="TreeGrafter"/>
</dbReference>
<feature type="compositionally biased region" description="Basic and acidic residues" evidence="10">
    <location>
        <begin position="213"/>
        <end position="232"/>
    </location>
</feature>
<keyword evidence="3" id="KW-0547">Nucleotide-binding</keyword>
<feature type="domain" description="Helicase C-terminal" evidence="13">
    <location>
        <begin position="692"/>
        <end position="872"/>
    </location>
</feature>
<dbReference type="InterPro" id="IPR007502">
    <property type="entry name" value="Helicase-assoc_dom"/>
</dbReference>
<dbReference type="InterPro" id="IPR012340">
    <property type="entry name" value="NA-bd_OB-fold"/>
</dbReference>
<dbReference type="GO" id="GO:0000390">
    <property type="term" value="P:spliceosomal complex disassembly"/>
    <property type="evidence" value="ECO:0007669"/>
    <property type="project" value="TreeGrafter"/>
</dbReference>
<dbReference type="InterPro" id="IPR049588">
    <property type="entry name" value="DHX8_GH2-like"/>
</dbReference>
<dbReference type="Gene3D" id="2.40.50.140">
    <property type="entry name" value="Nucleic acid-binding proteins"/>
    <property type="match status" value="1"/>
</dbReference>
<dbReference type="PANTHER" id="PTHR18934">
    <property type="entry name" value="ATP-DEPENDENT RNA HELICASE"/>
    <property type="match status" value="1"/>
</dbReference>
<accession>A0AAD7VQB7</accession>
<dbReference type="Proteomes" id="UP001217417">
    <property type="component" value="Unassembled WGS sequence"/>
</dbReference>
<keyword evidence="8" id="KW-0539">Nucleus</keyword>
<dbReference type="Pfam" id="PF21010">
    <property type="entry name" value="HA2_C"/>
    <property type="match status" value="1"/>
</dbReference>
<dbReference type="InterPro" id="IPR003029">
    <property type="entry name" value="S1_domain"/>
</dbReference>
<feature type="region of interest" description="Disordered" evidence="10">
    <location>
        <begin position="1145"/>
        <end position="1165"/>
    </location>
</feature>
<evidence type="ECO:0000256" key="10">
    <source>
        <dbReference type="SAM" id="MobiDB-lite"/>
    </source>
</evidence>
<dbReference type="GO" id="GO:0003724">
    <property type="term" value="F:RNA helicase activity"/>
    <property type="evidence" value="ECO:0007669"/>
    <property type="project" value="UniProtKB-EC"/>
</dbReference>
<evidence type="ECO:0000259" key="13">
    <source>
        <dbReference type="PROSITE" id="PS51194"/>
    </source>
</evidence>
<evidence type="ECO:0000256" key="4">
    <source>
        <dbReference type="ARBA" id="ARBA00022801"/>
    </source>
</evidence>
<dbReference type="InterPro" id="IPR049621">
    <property type="entry name" value="S1_DHX8_helicase"/>
</dbReference>
<feature type="domain" description="Helicase ATP-binding" evidence="12">
    <location>
        <begin position="550"/>
        <end position="674"/>
    </location>
</feature>
<dbReference type="InterPro" id="IPR001650">
    <property type="entry name" value="Helicase_C-like"/>
</dbReference>
<dbReference type="PROSITE" id="PS51192">
    <property type="entry name" value="HELICASE_ATP_BIND_1"/>
    <property type="match status" value="1"/>
</dbReference>
<dbReference type="GO" id="GO:0005524">
    <property type="term" value="F:ATP binding"/>
    <property type="evidence" value="ECO:0007669"/>
    <property type="project" value="UniProtKB-KW"/>
</dbReference>
<dbReference type="PROSITE" id="PS51194">
    <property type="entry name" value="HELICASE_CTER"/>
    <property type="match status" value="1"/>
</dbReference>
<dbReference type="Pfam" id="PF07717">
    <property type="entry name" value="OB_NTP_bind"/>
    <property type="match status" value="1"/>
</dbReference>
<protein>
    <recommendedName>
        <fullName evidence="1">RNA helicase</fullName>
        <ecNumber evidence="1">3.6.4.13</ecNumber>
    </recommendedName>
</protein>
<feature type="region of interest" description="Disordered" evidence="10">
    <location>
        <begin position="100"/>
        <end position="240"/>
    </location>
</feature>
<dbReference type="FunFam" id="2.40.50.140:FF:000061">
    <property type="entry name" value="ATP-dependent RNA helicase DHX8"/>
    <property type="match status" value="1"/>
</dbReference>
<evidence type="ECO:0000256" key="8">
    <source>
        <dbReference type="ARBA" id="ARBA00023242"/>
    </source>
</evidence>
<feature type="region of interest" description="Disordered" evidence="10">
    <location>
        <begin position="453"/>
        <end position="486"/>
    </location>
</feature>
<feature type="compositionally biased region" description="Basic and acidic residues" evidence="10">
    <location>
        <begin position="110"/>
        <end position="120"/>
    </location>
</feature>
<dbReference type="Pfam" id="PF00575">
    <property type="entry name" value="S1"/>
    <property type="match status" value="1"/>
</dbReference>
<dbReference type="GO" id="GO:0071013">
    <property type="term" value="C:catalytic step 2 spliceosome"/>
    <property type="evidence" value="ECO:0007669"/>
    <property type="project" value="TreeGrafter"/>
</dbReference>
<keyword evidence="5" id="KW-0347">Helicase</keyword>
<organism evidence="14 15">
    <name type="scientific">Lipomyces tetrasporus</name>
    <dbReference type="NCBI Taxonomy" id="54092"/>
    <lineage>
        <taxon>Eukaryota</taxon>
        <taxon>Fungi</taxon>
        <taxon>Dikarya</taxon>
        <taxon>Ascomycota</taxon>
        <taxon>Saccharomycotina</taxon>
        <taxon>Lipomycetes</taxon>
        <taxon>Lipomycetales</taxon>
        <taxon>Lipomycetaceae</taxon>
        <taxon>Lipomyces</taxon>
    </lineage>
</organism>
<dbReference type="GO" id="GO:0065003">
    <property type="term" value="P:protein-containing complex assembly"/>
    <property type="evidence" value="ECO:0007669"/>
    <property type="project" value="UniProtKB-ARBA"/>
</dbReference>
<evidence type="ECO:0000256" key="9">
    <source>
        <dbReference type="ARBA" id="ARBA00047984"/>
    </source>
</evidence>
<dbReference type="InterPro" id="IPR027417">
    <property type="entry name" value="P-loop_NTPase"/>
</dbReference>
<dbReference type="GeneID" id="80880343"/>